<comment type="caution">
    <text evidence="8">The sequence shown here is derived from an EMBL/GenBank/DDBJ whole genome shotgun (WGS) entry which is preliminary data.</text>
</comment>
<comment type="function">
    <text evidence="7">This protein is part of the stalk that links CF(0) to CF(1). It either transmits conformational changes from CF(0) to CF(1) or is implicated in proton conduction.</text>
</comment>
<dbReference type="AlphaFoldDB" id="A0A8J6N406"/>
<proteinExistence type="inferred from homology"/>
<dbReference type="PRINTS" id="PR00125">
    <property type="entry name" value="ATPASEDELTA"/>
</dbReference>
<reference evidence="8 9" key="1">
    <citation type="submission" date="2020-08" db="EMBL/GenBank/DDBJ databases">
        <title>Bridging the membrane lipid divide: bacteria of the FCB group superphylum have the potential to synthesize archaeal ether lipids.</title>
        <authorList>
            <person name="Villanueva L."/>
            <person name="Von Meijenfeldt F.A.B."/>
            <person name="Westbye A.B."/>
            <person name="Yadav S."/>
            <person name="Hopmans E.C."/>
            <person name="Dutilh B.E."/>
            <person name="Sinninghe Damste J.S."/>
        </authorList>
    </citation>
    <scope>NUCLEOTIDE SEQUENCE [LARGE SCALE GENOMIC DNA]</scope>
    <source>
        <strain evidence="8">NIOZ-UU27</strain>
    </source>
</reference>
<dbReference type="InterPro" id="IPR000711">
    <property type="entry name" value="ATPase_OSCP/dsu"/>
</dbReference>
<evidence type="ECO:0000256" key="6">
    <source>
        <dbReference type="ARBA" id="ARBA00023310"/>
    </source>
</evidence>
<accession>A0A8J6N406</accession>
<evidence type="ECO:0000256" key="5">
    <source>
        <dbReference type="ARBA" id="ARBA00023136"/>
    </source>
</evidence>
<name>A0A8J6N406_9DELT</name>
<keyword evidence="7" id="KW-0139">CF(1)</keyword>
<evidence type="ECO:0000256" key="3">
    <source>
        <dbReference type="ARBA" id="ARBA00022781"/>
    </source>
</evidence>
<comment type="function">
    <text evidence="7">F(1)F(0) ATP synthase produces ATP from ADP in the presence of a proton or sodium gradient. F-type ATPases consist of two structural domains, F(1) containing the extramembraneous catalytic core and F(0) containing the membrane proton channel, linked together by a central stalk and a peripheral stalk. During catalysis, ATP synthesis in the catalytic domain of F(1) is coupled via a rotary mechanism of the central stalk subunits to proton translocation.</text>
</comment>
<dbReference type="EMBL" id="JACNJD010000376">
    <property type="protein sequence ID" value="MBC8179340.1"/>
    <property type="molecule type" value="Genomic_DNA"/>
</dbReference>
<dbReference type="Pfam" id="PF00213">
    <property type="entry name" value="OSCP"/>
    <property type="match status" value="1"/>
</dbReference>
<keyword evidence="7" id="KW-1003">Cell membrane</keyword>
<keyword evidence="5 7" id="KW-0472">Membrane</keyword>
<protein>
    <recommendedName>
        <fullName evidence="7">ATP synthase subunit delta</fullName>
    </recommendedName>
    <alternativeName>
        <fullName evidence="7">ATP synthase F(1) sector subunit delta</fullName>
    </alternativeName>
    <alternativeName>
        <fullName evidence="7">F-type ATPase subunit delta</fullName>
        <shortName evidence="7">F-ATPase subunit delta</shortName>
    </alternativeName>
</protein>
<dbReference type="NCBIfam" id="TIGR01145">
    <property type="entry name" value="ATP_synt_delta"/>
    <property type="match status" value="1"/>
</dbReference>
<dbReference type="Proteomes" id="UP000650524">
    <property type="component" value="Unassembled WGS sequence"/>
</dbReference>
<comment type="subcellular location">
    <subcellularLocation>
        <location evidence="7">Cell membrane</location>
        <topology evidence="7">Peripheral membrane protein</topology>
    </subcellularLocation>
    <subcellularLocation>
        <location evidence="1">Membrane</location>
    </subcellularLocation>
</comment>
<dbReference type="PANTHER" id="PTHR11910">
    <property type="entry name" value="ATP SYNTHASE DELTA CHAIN"/>
    <property type="match status" value="1"/>
</dbReference>
<keyword evidence="4 7" id="KW-0406">Ion transport</keyword>
<dbReference type="GO" id="GO:0005886">
    <property type="term" value="C:plasma membrane"/>
    <property type="evidence" value="ECO:0007669"/>
    <property type="project" value="UniProtKB-SubCell"/>
</dbReference>
<dbReference type="GO" id="GO:0046933">
    <property type="term" value="F:proton-transporting ATP synthase activity, rotational mechanism"/>
    <property type="evidence" value="ECO:0007669"/>
    <property type="project" value="UniProtKB-UniRule"/>
</dbReference>
<evidence type="ECO:0000256" key="7">
    <source>
        <dbReference type="HAMAP-Rule" id="MF_01416"/>
    </source>
</evidence>
<dbReference type="GO" id="GO:0045259">
    <property type="term" value="C:proton-transporting ATP synthase complex"/>
    <property type="evidence" value="ECO:0007669"/>
    <property type="project" value="UniProtKB-KW"/>
</dbReference>
<evidence type="ECO:0000313" key="9">
    <source>
        <dbReference type="Proteomes" id="UP000650524"/>
    </source>
</evidence>
<gene>
    <name evidence="7" type="primary">atpH</name>
    <name evidence="8" type="ORF">H8E19_18200</name>
</gene>
<keyword evidence="2 7" id="KW-0813">Transport</keyword>
<dbReference type="InterPro" id="IPR026015">
    <property type="entry name" value="ATP_synth_OSCP/delta_N_sf"/>
</dbReference>
<evidence type="ECO:0000313" key="8">
    <source>
        <dbReference type="EMBL" id="MBC8179340.1"/>
    </source>
</evidence>
<evidence type="ECO:0000256" key="4">
    <source>
        <dbReference type="ARBA" id="ARBA00023065"/>
    </source>
</evidence>
<dbReference type="SUPFAM" id="SSF47928">
    <property type="entry name" value="N-terminal domain of the delta subunit of the F1F0-ATP synthase"/>
    <property type="match status" value="1"/>
</dbReference>
<keyword evidence="6 7" id="KW-0066">ATP synthesis</keyword>
<keyword evidence="3 7" id="KW-0375">Hydrogen ion transport</keyword>
<dbReference type="HAMAP" id="MF_01416">
    <property type="entry name" value="ATP_synth_delta_bact"/>
    <property type="match status" value="1"/>
</dbReference>
<evidence type="ECO:0000256" key="2">
    <source>
        <dbReference type="ARBA" id="ARBA00022448"/>
    </source>
</evidence>
<organism evidence="8 9">
    <name type="scientific">Candidatus Desulfacyla euxinica</name>
    <dbReference type="NCBI Taxonomy" id="2841693"/>
    <lineage>
        <taxon>Bacteria</taxon>
        <taxon>Deltaproteobacteria</taxon>
        <taxon>Candidatus Desulfacyla</taxon>
    </lineage>
</organism>
<comment type="similarity">
    <text evidence="7">Belongs to the ATPase delta chain family.</text>
</comment>
<dbReference type="Gene3D" id="1.10.520.20">
    <property type="entry name" value="N-terminal domain of the delta subunit of the F1F0-ATP synthase"/>
    <property type="match status" value="1"/>
</dbReference>
<evidence type="ECO:0000256" key="1">
    <source>
        <dbReference type="ARBA" id="ARBA00004370"/>
    </source>
</evidence>
<sequence>MTGSRISKRYAKALLSLGQEDGNYAEYGENLKDFTGLCADNPEFSKVIANPVFSVDDRKKVLDAVLEKSPFADLVKNLLRLLLDKNRIEGIKDVSAYYTRLTDEISNIIRADIITARPLKDAAMDKLDVVLAKITSKTVKIKVEEDESLIGGLVVKIGDLVLDGSVRAQIEGLKESLKRGEYN</sequence>